<keyword evidence="1" id="KW-1133">Transmembrane helix</keyword>
<sequence>MFNIKISQKTKINVLLLIVAALSVSYIMNQQITAFISLLLLSGLAYALSKNIVISLAISIIITNLLLSMNYFVVEGLQGSQSLTGGSIGPPIPPTTIIETLRRRDTAVLAS</sequence>
<proteinExistence type="predicted"/>
<organism evidence="2">
    <name type="scientific">viral metagenome</name>
    <dbReference type="NCBI Taxonomy" id="1070528"/>
    <lineage>
        <taxon>unclassified sequences</taxon>
        <taxon>metagenomes</taxon>
        <taxon>organismal metagenomes</taxon>
    </lineage>
</organism>
<evidence type="ECO:0000256" key="1">
    <source>
        <dbReference type="SAM" id="Phobius"/>
    </source>
</evidence>
<feature type="transmembrane region" description="Helical" evidence="1">
    <location>
        <begin position="52"/>
        <end position="73"/>
    </location>
</feature>
<dbReference type="EMBL" id="MN739385">
    <property type="protein sequence ID" value="QHT01996.1"/>
    <property type="molecule type" value="Genomic_DNA"/>
</dbReference>
<accession>A0A6C0CB98</accession>
<protein>
    <submittedName>
        <fullName evidence="2">Uncharacterized protein</fullName>
    </submittedName>
</protein>
<name>A0A6C0CB98_9ZZZZ</name>
<reference evidence="2" key="1">
    <citation type="journal article" date="2020" name="Nature">
        <title>Giant virus diversity and host interactions through global metagenomics.</title>
        <authorList>
            <person name="Schulz F."/>
            <person name="Roux S."/>
            <person name="Paez-Espino D."/>
            <person name="Jungbluth S."/>
            <person name="Walsh D.A."/>
            <person name="Denef V.J."/>
            <person name="McMahon K.D."/>
            <person name="Konstantinidis K.T."/>
            <person name="Eloe-Fadrosh E.A."/>
            <person name="Kyrpides N.C."/>
            <person name="Woyke T."/>
        </authorList>
    </citation>
    <scope>NUCLEOTIDE SEQUENCE</scope>
    <source>
        <strain evidence="2">GVMAG-M-3300020523-10</strain>
    </source>
</reference>
<feature type="transmembrane region" description="Helical" evidence="1">
    <location>
        <begin position="12"/>
        <end position="40"/>
    </location>
</feature>
<dbReference type="AlphaFoldDB" id="A0A6C0CB98"/>
<keyword evidence="1" id="KW-0472">Membrane</keyword>
<keyword evidence="1" id="KW-0812">Transmembrane</keyword>
<evidence type="ECO:0000313" key="2">
    <source>
        <dbReference type="EMBL" id="QHT01996.1"/>
    </source>
</evidence>